<dbReference type="OrthoDB" id="1470350at2759"/>
<protein>
    <recommendedName>
        <fullName evidence="3">Cytochrome P450</fullName>
    </recommendedName>
</protein>
<gene>
    <name evidence="1" type="ORF">AFUS01_LOCUS26053</name>
</gene>
<reference evidence="1" key="1">
    <citation type="submission" date="2021-06" db="EMBL/GenBank/DDBJ databases">
        <authorList>
            <person name="Hodson N. C."/>
            <person name="Mongue J. A."/>
            <person name="Jaron S. K."/>
        </authorList>
    </citation>
    <scope>NUCLEOTIDE SEQUENCE</scope>
</reference>
<evidence type="ECO:0008006" key="3">
    <source>
        <dbReference type="Google" id="ProtNLM"/>
    </source>
</evidence>
<dbReference type="GO" id="GO:0004497">
    <property type="term" value="F:monooxygenase activity"/>
    <property type="evidence" value="ECO:0007669"/>
    <property type="project" value="InterPro"/>
</dbReference>
<dbReference type="Proteomes" id="UP000708208">
    <property type="component" value="Unassembled WGS sequence"/>
</dbReference>
<comment type="caution">
    <text evidence="1">The sequence shown here is derived from an EMBL/GenBank/DDBJ whole genome shotgun (WGS) entry which is preliminary data.</text>
</comment>
<keyword evidence="2" id="KW-1185">Reference proteome</keyword>
<evidence type="ECO:0000313" key="1">
    <source>
        <dbReference type="EMBL" id="CAG7815369.1"/>
    </source>
</evidence>
<dbReference type="GO" id="GO:0020037">
    <property type="term" value="F:heme binding"/>
    <property type="evidence" value="ECO:0007669"/>
    <property type="project" value="InterPro"/>
</dbReference>
<dbReference type="GO" id="GO:0005506">
    <property type="term" value="F:iron ion binding"/>
    <property type="evidence" value="ECO:0007669"/>
    <property type="project" value="InterPro"/>
</dbReference>
<evidence type="ECO:0000313" key="2">
    <source>
        <dbReference type="Proteomes" id="UP000708208"/>
    </source>
</evidence>
<dbReference type="Pfam" id="PF00067">
    <property type="entry name" value="p450"/>
    <property type="match status" value="1"/>
</dbReference>
<dbReference type="AlphaFoldDB" id="A0A8J2PIP2"/>
<feature type="non-terminal residue" evidence="1">
    <location>
        <position position="1"/>
    </location>
</feature>
<dbReference type="InterPro" id="IPR001128">
    <property type="entry name" value="Cyt_P450"/>
</dbReference>
<organism evidence="1 2">
    <name type="scientific">Allacma fusca</name>
    <dbReference type="NCBI Taxonomy" id="39272"/>
    <lineage>
        <taxon>Eukaryota</taxon>
        <taxon>Metazoa</taxon>
        <taxon>Ecdysozoa</taxon>
        <taxon>Arthropoda</taxon>
        <taxon>Hexapoda</taxon>
        <taxon>Collembola</taxon>
        <taxon>Symphypleona</taxon>
        <taxon>Sminthuridae</taxon>
        <taxon>Allacma</taxon>
    </lineage>
</organism>
<dbReference type="EMBL" id="CAJVCH010342578">
    <property type="protein sequence ID" value="CAG7815369.1"/>
    <property type="molecule type" value="Genomic_DNA"/>
</dbReference>
<accession>A0A8J2PIP2</accession>
<sequence>MIFVSERLKNLLILRQKYGNRVVMSLGSQKLLVLFHPDDVAKVLSSKEVNRSWLYDLMFNDWLGITCLLTAKGKEYFRMRKMYMPAFAYKHVDNFELNFNAHSKTLLKILKKESANGVSTE</sequence>
<dbReference type="GO" id="GO:0016705">
    <property type="term" value="F:oxidoreductase activity, acting on paired donors, with incorporation or reduction of molecular oxygen"/>
    <property type="evidence" value="ECO:0007669"/>
    <property type="project" value="InterPro"/>
</dbReference>
<name>A0A8J2PIP2_9HEXA</name>
<proteinExistence type="predicted"/>